<sequence>MGNWFSTDGATEKAEEAQKTIDAVMKSFEDKRNLYLDDLSKSRGPNASNKTIEVSGGRTVMQYSNIFYTEKIGANSAITEAVTDFFGAADSSIDSDNTTAQHSAISGVKNLVNAAIQGILGDISIGARETESFNVLFMNNSFVRIDYRFFQQNIDVVKYLSEVRSTARLIVCELAVLPIEEMQPSEITYMLSQTFDMQKFSDPSEGLAMVGKLQCDLVQLSVLTRMLQQFLKDEDADEENEGADSSAIKERSEALVELSKNVDGVLAEIYKPFQPPSGDSPNAQGLLGGVTTRSAFIETGIKDRYLDAKLDADGIATRFAQDLQEFSNSNATARTDLLVKMKKMAKFAYYEFQEAYEDLEEAPQTWSTSYTAWYTSHKAEFPLWAFTFSKRVGKENLEMLMVPKPPVKPPVQTADLKLFETSEVNFVTEFLNFILNRTLAPGENSDEDSADYLLSEALKVVKGNEDPTKYRWTLDNISLTRLEKGLRKKELPKPSSMN</sequence>
<accession>A0A7S3V7Z9</accession>
<dbReference type="EMBL" id="HBIO01009913">
    <property type="protein sequence ID" value="CAE0462825.1"/>
    <property type="molecule type" value="Transcribed_RNA"/>
</dbReference>
<evidence type="ECO:0000313" key="1">
    <source>
        <dbReference type="EMBL" id="CAE0462825.1"/>
    </source>
</evidence>
<gene>
    <name evidence="1" type="ORF">CDEB00056_LOCUS7666</name>
</gene>
<dbReference type="AlphaFoldDB" id="A0A7S3V7Z9"/>
<name>A0A7S3V7Z9_9STRA</name>
<reference evidence="1" key="1">
    <citation type="submission" date="2021-01" db="EMBL/GenBank/DDBJ databases">
        <authorList>
            <person name="Corre E."/>
            <person name="Pelletier E."/>
            <person name="Niang G."/>
            <person name="Scheremetjew M."/>
            <person name="Finn R."/>
            <person name="Kale V."/>
            <person name="Holt S."/>
            <person name="Cochrane G."/>
            <person name="Meng A."/>
            <person name="Brown T."/>
            <person name="Cohen L."/>
        </authorList>
    </citation>
    <scope>NUCLEOTIDE SEQUENCE</scope>
    <source>
        <strain evidence="1">MM31A-1</strain>
    </source>
</reference>
<organism evidence="1">
    <name type="scientific">Chaetoceros debilis</name>
    <dbReference type="NCBI Taxonomy" id="122233"/>
    <lineage>
        <taxon>Eukaryota</taxon>
        <taxon>Sar</taxon>
        <taxon>Stramenopiles</taxon>
        <taxon>Ochrophyta</taxon>
        <taxon>Bacillariophyta</taxon>
        <taxon>Coscinodiscophyceae</taxon>
        <taxon>Chaetocerotophycidae</taxon>
        <taxon>Chaetocerotales</taxon>
        <taxon>Chaetocerotaceae</taxon>
        <taxon>Chaetoceros</taxon>
    </lineage>
</organism>
<proteinExistence type="predicted"/>
<protein>
    <submittedName>
        <fullName evidence="1">Uncharacterized protein</fullName>
    </submittedName>
</protein>